<dbReference type="InterPro" id="IPR022642">
    <property type="entry name" value="CheR_C"/>
</dbReference>
<evidence type="ECO:0000313" key="8">
    <source>
        <dbReference type="Proteomes" id="UP000057158"/>
    </source>
</evidence>
<organism evidence="7 8">
    <name type="scientific">Desulfuromonas soudanensis</name>
    <dbReference type="NCBI Taxonomy" id="1603606"/>
    <lineage>
        <taxon>Bacteria</taxon>
        <taxon>Pseudomonadati</taxon>
        <taxon>Thermodesulfobacteriota</taxon>
        <taxon>Desulfuromonadia</taxon>
        <taxon>Desulfuromonadales</taxon>
        <taxon>Desulfuromonadaceae</taxon>
        <taxon>Desulfuromonas</taxon>
    </lineage>
</organism>
<dbReference type="RefSeq" id="WP_053550771.1">
    <property type="nucleotide sequence ID" value="NZ_CP010802.1"/>
</dbReference>
<evidence type="ECO:0000256" key="1">
    <source>
        <dbReference type="ARBA" id="ARBA00001541"/>
    </source>
</evidence>
<sequence>MIFFSPDINMTDEEFRLLRDFVYQYCGLHFTPESKYLLEKRLNKRLQHHRLKNFKDYYYLLRYSQHKDQELTEVIDALTTNETYFFREDFQLKTFTQEILPEIRARKEKTGDKRLRIWSAGCSSGEEPYTIAMLLLGMPAFHDWQIDIIGTDISQRVLQIARKGVYGASSFRATDSNYQRRYFSEVDGKHRVADNVKSLVTISHLNLFDAPRVTLLGKMDAIFCRNVIIYFDQAAKKRVVESFHDRLRPEGFLLLGHSESLMNITNAFVLRHFTNDMVYQRPALSGLNEDRL</sequence>
<dbReference type="OrthoDB" id="9786165at2"/>
<keyword evidence="5" id="KW-0949">S-adenosyl-L-methionine</keyword>
<dbReference type="PIRSF" id="PIRSF000410">
    <property type="entry name" value="CheR"/>
    <property type="match status" value="1"/>
</dbReference>
<dbReference type="EMBL" id="CP010802">
    <property type="protein sequence ID" value="ALC16696.1"/>
    <property type="molecule type" value="Genomic_DNA"/>
</dbReference>
<dbReference type="SUPFAM" id="SSF53335">
    <property type="entry name" value="S-adenosyl-L-methionine-dependent methyltransferases"/>
    <property type="match status" value="1"/>
</dbReference>
<evidence type="ECO:0000256" key="3">
    <source>
        <dbReference type="ARBA" id="ARBA00022603"/>
    </source>
</evidence>
<dbReference type="GO" id="GO:0032259">
    <property type="term" value="P:methylation"/>
    <property type="evidence" value="ECO:0007669"/>
    <property type="project" value="UniProtKB-KW"/>
</dbReference>
<name>A0A0M4D1K3_9BACT</name>
<proteinExistence type="predicted"/>
<protein>
    <recommendedName>
        <fullName evidence="2">protein-glutamate O-methyltransferase</fullName>
        <ecNumber evidence="2">2.1.1.80</ecNumber>
    </recommendedName>
</protein>
<dbReference type="InterPro" id="IPR050903">
    <property type="entry name" value="Bact_Chemotaxis_MeTrfase"/>
</dbReference>
<dbReference type="Proteomes" id="UP000057158">
    <property type="component" value="Chromosome"/>
</dbReference>
<evidence type="ECO:0000256" key="5">
    <source>
        <dbReference type="ARBA" id="ARBA00022691"/>
    </source>
</evidence>
<evidence type="ECO:0000259" key="6">
    <source>
        <dbReference type="PROSITE" id="PS50123"/>
    </source>
</evidence>
<evidence type="ECO:0000313" key="7">
    <source>
        <dbReference type="EMBL" id="ALC16696.1"/>
    </source>
</evidence>
<dbReference type="InterPro" id="IPR036804">
    <property type="entry name" value="CheR_N_sf"/>
</dbReference>
<dbReference type="PANTHER" id="PTHR24422:SF10">
    <property type="entry name" value="CHEMOTAXIS PROTEIN METHYLTRANSFERASE 2"/>
    <property type="match status" value="1"/>
</dbReference>
<dbReference type="Pfam" id="PF01739">
    <property type="entry name" value="CheR"/>
    <property type="match status" value="1"/>
</dbReference>
<dbReference type="InterPro" id="IPR026024">
    <property type="entry name" value="Chemotaxis_MeTrfase_CheR"/>
</dbReference>
<dbReference type="InterPro" id="IPR000780">
    <property type="entry name" value="CheR_MeTrfase"/>
</dbReference>
<dbReference type="GO" id="GO:0008983">
    <property type="term" value="F:protein-glutamate O-methyltransferase activity"/>
    <property type="evidence" value="ECO:0007669"/>
    <property type="project" value="UniProtKB-EC"/>
</dbReference>
<keyword evidence="8" id="KW-1185">Reference proteome</keyword>
<dbReference type="AlphaFoldDB" id="A0A0M4D1K3"/>
<comment type="catalytic activity">
    <reaction evidence="1">
        <text>L-glutamyl-[protein] + S-adenosyl-L-methionine = [protein]-L-glutamate 5-O-methyl ester + S-adenosyl-L-homocysteine</text>
        <dbReference type="Rhea" id="RHEA:24452"/>
        <dbReference type="Rhea" id="RHEA-COMP:10208"/>
        <dbReference type="Rhea" id="RHEA-COMP:10311"/>
        <dbReference type="ChEBI" id="CHEBI:29973"/>
        <dbReference type="ChEBI" id="CHEBI:57856"/>
        <dbReference type="ChEBI" id="CHEBI:59789"/>
        <dbReference type="ChEBI" id="CHEBI:82795"/>
        <dbReference type="EC" id="2.1.1.80"/>
    </reaction>
</comment>
<dbReference type="SMART" id="SM00138">
    <property type="entry name" value="MeTrc"/>
    <property type="match status" value="1"/>
</dbReference>
<keyword evidence="3 7" id="KW-0489">Methyltransferase</keyword>
<dbReference type="PANTHER" id="PTHR24422">
    <property type="entry name" value="CHEMOTAXIS PROTEIN METHYLTRANSFERASE"/>
    <property type="match status" value="1"/>
</dbReference>
<dbReference type="InterPro" id="IPR022641">
    <property type="entry name" value="CheR_N"/>
</dbReference>
<dbReference type="SUPFAM" id="SSF47757">
    <property type="entry name" value="Chemotaxis receptor methyltransferase CheR, N-terminal domain"/>
    <property type="match status" value="1"/>
</dbReference>
<dbReference type="KEGG" id="des:DSOUD_1925"/>
<dbReference type="Gene3D" id="3.40.50.150">
    <property type="entry name" value="Vaccinia Virus protein VP39"/>
    <property type="match status" value="1"/>
</dbReference>
<keyword evidence="4 7" id="KW-0808">Transferase</keyword>
<gene>
    <name evidence="7" type="primary">cheR40H</name>
    <name evidence="7" type="ORF">DSOUD_1925</name>
</gene>
<dbReference type="PROSITE" id="PS50123">
    <property type="entry name" value="CHER"/>
    <property type="match status" value="1"/>
</dbReference>
<feature type="domain" description="CheR-type methyltransferase" evidence="6">
    <location>
        <begin position="3"/>
        <end position="274"/>
    </location>
</feature>
<dbReference type="Pfam" id="PF03705">
    <property type="entry name" value="CheR_N"/>
    <property type="match status" value="1"/>
</dbReference>
<dbReference type="PRINTS" id="PR00996">
    <property type="entry name" value="CHERMTFRASE"/>
</dbReference>
<evidence type="ECO:0000256" key="4">
    <source>
        <dbReference type="ARBA" id="ARBA00022679"/>
    </source>
</evidence>
<reference evidence="7 8" key="1">
    <citation type="submission" date="2015-07" db="EMBL/GenBank/DDBJ databases">
        <title>Isolation and Genomic Characterization of a Novel Halophilic Metal-Reducing Deltaproteobacterium from the Deep Subsurface.</title>
        <authorList>
            <person name="Badalamenti J.P."/>
            <person name="Summers Z.M."/>
            <person name="Gralnick J.A."/>
            <person name="Bond D.R."/>
        </authorList>
    </citation>
    <scope>NUCLEOTIDE SEQUENCE [LARGE SCALE GENOMIC DNA]</scope>
    <source>
        <strain evidence="7 8">WTL</strain>
    </source>
</reference>
<dbReference type="EC" id="2.1.1.80" evidence="2"/>
<dbReference type="CDD" id="cd02440">
    <property type="entry name" value="AdoMet_MTases"/>
    <property type="match status" value="1"/>
</dbReference>
<dbReference type="STRING" id="1603606.DSOUD_1925"/>
<accession>A0A0M4D1K3</accession>
<dbReference type="Gene3D" id="1.10.155.10">
    <property type="entry name" value="Chemotaxis receptor methyltransferase CheR, N-terminal domain"/>
    <property type="match status" value="1"/>
</dbReference>
<dbReference type="PATRIC" id="fig|1603606.3.peg.2085"/>
<dbReference type="InterPro" id="IPR029063">
    <property type="entry name" value="SAM-dependent_MTases_sf"/>
</dbReference>
<evidence type="ECO:0000256" key="2">
    <source>
        <dbReference type="ARBA" id="ARBA00012534"/>
    </source>
</evidence>